<dbReference type="Proteomes" id="UP000269301">
    <property type="component" value="Unassembled WGS sequence"/>
</dbReference>
<name>A0A495ACG6_9BACI</name>
<comment type="caution">
    <text evidence="3">The sequence shown here is derived from an EMBL/GenBank/DDBJ whole genome shotgun (WGS) entry which is preliminary data.</text>
</comment>
<dbReference type="Gene3D" id="3.10.450.40">
    <property type="match status" value="2"/>
</dbReference>
<keyword evidence="4" id="KW-1185">Reference proteome</keyword>
<protein>
    <recommendedName>
        <fullName evidence="2">Cell wall elongation regulator TseB-like domain-containing protein</fullName>
    </recommendedName>
</protein>
<keyword evidence="1" id="KW-1133">Transmembrane helix</keyword>
<dbReference type="SUPFAM" id="SSF54403">
    <property type="entry name" value="Cystatin/monellin"/>
    <property type="match status" value="2"/>
</dbReference>
<dbReference type="AlphaFoldDB" id="A0A495ACG6"/>
<accession>A0A495ACG6</accession>
<reference evidence="3 4" key="1">
    <citation type="journal article" date="2016" name="Int. J. Syst. Evol. Microbiol.">
        <title>Oceanobacillus halophilus sp. nov., a novel moderately halophilic bacterium from a hypersaline lake.</title>
        <authorList>
            <person name="Amoozegar M.A."/>
            <person name="Bagheri M."/>
            <person name="Makhdoumi A."/>
            <person name="Nikou M.M."/>
            <person name="Fazeli S.A.S."/>
            <person name="Schumann P."/>
            <person name="Sproer C."/>
            <person name="Sanchez-Porro C."/>
            <person name="Ventosa A."/>
        </authorList>
    </citation>
    <scope>NUCLEOTIDE SEQUENCE [LARGE SCALE GENOMIC DNA]</scope>
    <source>
        <strain evidence="3 4">DSM 23996</strain>
    </source>
</reference>
<feature type="domain" description="Cell wall elongation regulator TseB-like" evidence="2">
    <location>
        <begin position="51"/>
        <end position="94"/>
    </location>
</feature>
<keyword evidence="1" id="KW-0812">Transmembrane</keyword>
<organism evidence="3 4">
    <name type="scientific">Oceanobacillus halophilus</name>
    <dbReference type="NCBI Taxonomy" id="930130"/>
    <lineage>
        <taxon>Bacteria</taxon>
        <taxon>Bacillati</taxon>
        <taxon>Bacillota</taxon>
        <taxon>Bacilli</taxon>
        <taxon>Bacillales</taxon>
        <taxon>Bacillaceae</taxon>
        <taxon>Oceanobacillus</taxon>
    </lineage>
</organism>
<feature type="transmembrane region" description="Helical" evidence="1">
    <location>
        <begin position="14"/>
        <end position="37"/>
    </location>
</feature>
<dbReference type="InterPro" id="IPR046350">
    <property type="entry name" value="Cystatin_sf"/>
</dbReference>
<dbReference type="OrthoDB" id="2381181at2"/>
<evidence type="ECO:0000256" key="1">
    <source>
        <dbReference type="SAM" id="Phobius"/>
    </source>
</evidence>
<dbReference type="Pfam" id="PF17881">
    <property type="entry name" value="TseB"/>
    <property type="match status" value="1"/>
</dbReference>
<dbReference type="RefSeq" id="WP_121202716.1">
    <property type="nucleotide sequence ID" value="NZ_RBZP01000001.1"/>
</dbReference>
<evidence type="ECO:0000259" key="2">
    <source>
        <dbReference type="Pfam" id="PF17881"/>
    </source>
</evidence>
<evidence type="ECO:0000313" key="3">
    <source>
        <dbReference type="EMBL" id="RKQ37638.1"/>
    </source>
</evidence>
<sequence length="177" mass="20928">MKNRQFSQSTGRKWLRTILIILSIAAIIGLALGIYLYQDIMEEKRAGFDDTKEIIMSQTSITKVEQIDRFHGDKAYHIVYGENDKKEKKIIFYPLEGTEKNITTVNTSDIIKKEQILSNWSKKCNTCNLIDITPALIEDDVLWELTYYDENDRYVLDYFSIYDGTSFERYRFKRMFN</sequence>
<gene>
    <name evidence="3" type="ORF">D8M06_02210</name>
</gene>
<keyword evidence="1" id="KW-0472">Membrane</keyword>
<dbReference type="InterPro" id="IPR041401">
    <property type="entry name" value="TseB-like_dom"/>
</dbReference>
<dbReference type="EMBL" id="RBZP01000001">
    <property type="protein sequence ID" value="RKQ37638.1"/>
    <property type="molecule type" value="Genomic_DNA"/>
</dbReference>
<evidence type="ECO:0000313" key="4">
    <source>
        <dbReference type="Proteomes" id="UP000269301"/>
    </source>
</evidence>
<proteinExistence type="predicted"/>